<dbReference type="Gene3D" id="3.90.550.10">
    <property type="entry name" value="Spore Coat Polysaccharide Biosynthesis Protein SpsA, Chain A"/>
    <property type="match status" value="1"/>
</dbReference>
<evidence type="ECO:0000256" key="10">
    <source>
        <dbReference type="ARBA" id="ARBA00056537"/>
    </source>
</evidence>
<reference evidence="15" key="1">
    <citation type="submission" date="2020-06" db="EMBL/GenBank/DDBJ databases">
        <authorList>
            <person name="Li T."/>
            <person name="Hu X."/>
            <person name="Zhang T."/>
            <person name="Song X."/>
            <person name="Zhang H."/>
            <person name="Dai N."/>
            <person name="Sheng W."/>
            <person name="Hou X."/>
            <person name="Wei L."/>
        </authorList>
    </citation>
    <scope>NUCLEOTIDE SEQUENCE</scope>
    <source>
        <strain evidence="15">G02</strain>
        <tissue evidence="15">Leaf</tissue>
    </source>
</reference>
<evidence type="ECO:0000256" key="4">
    <source>
        <dbReference type="ARBA" id="ARBA00022692"/>
    </source>
</evidence>
<protein>
    <recommendedName>
        <fullName evidence="12">glucomannan 4-beta-mannosyltransferase</fullName>
        <ecNumber evidence="12">2.4.1.32</ecNumber>
    </recommendedName>
    <alternativeName>
        <fullName evidence="13">Glucomannan synthase</fullName>
    </alternativeName>
</protein>
<evidence type="ECO:0000256" key="12">
    <source>
        <dbReference type="ARBA" id="ARBA00066505"/>
    </source>
</evidence>
<evidence type="ECO:0000313" key="15">
    <source>
        <dbReference type="EMBL" id="KAL0436988.1"/>
    </source>
</evidence>
<dbReference type="GO" id="GO:0051753">
    <property type="term" value="F:mannan synthase activity"/>
    <property type="evidence" value="ECO:0007669"/>
    <property type="project" value="TreeGrafter"/>
</dbReference>
<dbReference type="PANTHER" id="PTHR32044">
    <property type="entry name" value="GLUCOMANNAN 4-BETA-MANNOSYLTRANSFERASE 9"/>
    <property type="match status" value="1"/>
</dbReference>
<keyword evidence="6" id="KW-0333">Golgi apparatus</keyword>
<comment type="subcellular location">
    <subcellularLocation>
        <location evidence="1">Golgi apparatus membrane</location>
        <topology evidence="1">Multi-pass membrane protein</topology>
    </subcellularLocation>
</comment>
<comment type="similarity">
    <text evidence="11">Belongs to the glycosyltransferase 2 family. Plant cellulose synthase-like A subfamily.</text>
</comment>
<evidence type="ECO:0000256" key="14">
    <source>
        <dbReference type="SAM" id="Phobius"/>
    </source>
</evidence>
<dbReference type="SUPFAM" id="SSF53448">
    <property type="entry name" value="Nucleotide-diphospho-sugar transferases"/>
    <property type="match status" value="1"/>
</dbReference>
<name>A0AAW2W6D2_SESRA</name>
<keyword evidence="8" id="KW-0961">Cell wall biogenesis/degradation</keyword>
<evidence type="ECO:0000256" key="11">
    <source>
        <dbReference type="ARBA" id="ARBA00060879"/>
    </source>
</evidence>
<feature type="transmembrane region" description="Helical" evidence="14">
    <location>
        <begin position="41"/>
        <end position="67"/>
    </location>
</feature>
<evidence type="ECO:0000256" key="5">
    <source>
        <dbReference type="ARBA" id="ARBA00022989"/>
    </source>
</evidence>
<evidence type="ECO:0000256" key="2">
    <source>
        <dbReference type="ARBA" id="ARBA00022676"/>
    </source>
</evidence>
<dbReference type="EC" id="2.4.1.32" evidence="12"/>
<evidence type="ECO:0000256" key="1">
    <source>
        <dbReference type="ARBA" id="ARBA00004653"/>
    </source>
</evidence>
<accession>A0AAW2W6D2</accession>
<gene>
    <name evidence="15" type="ORF">Sradi_0406700</name>
</gene>
<keyword evidence="5 14" id="KW-1133">Transmembrane helix</keyword>
<sequence length="338" mass="38272">MAGISNKALAAEWLLGSPAAEEIGRLWRILRASFIVPLLRISLYVCLVMSTMLLIEWLYIGGVVLYVKMFGRKPERRYKWEAAEDGSEMGSAAFPMVLVQIPLFNEKEVYKLSIGAACSLSWPADRLLIQVVDGSTDILIKDLVEKECMNWASQGINIIHQTRETRGGYKAGALKEGLNYDYVKECEYVAIFDADFQPEPDFLRRALPFLIHNQDIALVQARWRFGNQPSLIFTGKFSMFLKHEVSYDFAVNADECLLTRLEEMSLDYHFTAEQEVGSTVHAFFGFNGSAGIWRIAAINEAGGWDDRTTAEDMDLAVRAALKGWKLVYVRDLEVRLIM</sequence>
<dbReference type="FunFam" id="3.90.550.10:FF:000057">
    <property type="entry name" value="Glycosyltransferase-like protein, family 2"/>
    <property type="match status" value="1"/>
</dbReference>
<organism evidence="15">
    <name type="scientific">Sesamum radiatum</name>
    <name type="common">Black benniseed</name>
    <dbReference type="NCBI Taxonomy" id="300843"/>
    <lineage>
        <taxon>Eukaryota</taxon>
        <taxon>Viridiplantae</taxon>
        <taxon>Streptophyta</taxon>
        <taxon>Embryophyta</taxon>
        <taxon>Tracheophyta</taxon>
        <taxon>Spermatophyta</taxon>
        <taxon>Magnoliopsida</taxon>
        <taxon>eudicotyledons</taxon>
        <taxon>Gunneridae</taxon>
        <taxon>Pentapetalae</taxon>
        <taxon>asterids</taxon>
        <taxon>lamiids</taxon>
        <taxon>Lamiales</taxon>
        <taxon>Pedaliaceae</taxon>
        <taxon>Sesamum</taxon>
    </lineage>
</organism>
<reference evidence="15" key="2">
    <citation type="journal article" date="2024" name="Plant">
        <title>Genomic evolution and insights into agronomic trait innovations of Sesamum species.</title>
        <authorList>
            <person name="Miao H."/>
            <person name="Wang L."/>
            <person name="Qu L."/>
            <person name="Liu H."/>
            <person name="Sun Y."/>
            <person name="Le M."/>
            <person name="Wang Q."/>
            <person name="Wei S."/>
            <person name="Zheng Y."/>
            <person name="Lin W."/>
            <person name="Duan Y."/>
            <person name="Cao H."/>
            <person name="Xiong S."/>
            <person name="Wang X."/>
            <person name="Wei L."/>
            <person name="Li C."/>
            <person name="Ma Q."/>
            <person name="Ju M."/>
            <person name="Zhao R."/>
            <person name="Li G."/>
            <person name="Mu C."/>
            <person name="Tian Q."/>
            <person name="Mei H."/>
            <person name="Zhang T."/>
            <person name="Gao T."/>
            <person name="Zhang H."/>
        </authorList>
    </citation>
    <scope>NUCLEOTIDE SEQUENCE</scope>
    <source>
        <strain evidence="15">G02</strain>
    </source>
</reference>
<proteinExistence type="inferred from homology"/>
<evidence type="ECO:0000256" key="7">
    <source>
        <dbReference type="ARBA" id="ARBA00023136"/>
    </source>
</evidence>
<keyword evidence="2" id="KW-0328">Glycosyltransferase</keyword>
<dbReference type="GO" id="GO:0071555">
    <property type="term" value="P:cell wall organization"/>
    <property type="evidence" value="ECO:0007669"/>
    <property type="project" value="UniProtKB-KW"/>
</dbReference>
<comment type="function">
    <text evidence="10">Probable mannan synthase which consists of a 4-beta-mannosyltransferase activity on mannan using GDP-mannose. The beta-1,4-mannan product is the backbone for galactomannan synthesis by galactomannan galactosyltransferase. Galactomannan is a noncellulosic polysaccharides of plant cell wall.</text>
</comment>
<keyword evidence="3" id="KW-0808">Transferase</keyword>
<comment type="catalytic activity">
    <reaction evidence="9">
        <text>GDP-mannose + (glucomannan)n = GDP + (glucomannan)n+1.</text>
        <dbReference type="EC" id="2.4.1.32"/>
    </reaction>
</comment>
<keyword evidence="7 14" id="KW-0472">Membrane</keyword>
<dbReference type="AlphaFoldDB" id="A0AAW2W6D2"/>
<evidence type="ECO:0000256" key="13">
    <source>
        <dbReference type="ARBA" id="ARBA00076024"/>
    </source>
</evidence>
<evidence type="ECO:0000256" key="3">
    <source>
        <dbReference type="ARBA" id="ARBA00022679"/>
    </source>
</evidence>
<evidence type="ECO:0000256" key="9">
    <source>
        <dbReference type="ARBA" id="ARBA00051800"/>
    </source>
</evidence>
<evidence type="ECO:0000256" key="8">
    <source>
        <dbReference type="ARBA" id="ARBA00023316"/>
    </source>
</evidence>
<comment type="caution">
    <text evidence="15">The sequence shown here is derived from an EMBL/GenBank/DDBJ whole genome shotgun (WGS) entry which is preliminary data.</text>
</comment>
<dbReference type="Pfam" id="PF13641">
    <property type="entry name" value="Glyco_tranf_2_3"/>
    <property type="match status" value="1"/>
</dbReference>
<dbReference type="PANTHER" id="PTHR32044:SF17">
    <property type="entry name" value="GLUCOMANNAN 4-BETA-MANNOSYLTRANSFERASE 2"/>
    <property type="match status" value="1"/>
</dbReference>
<dbReference type="InterPro" id="IPR029044">
    <property type="entry name" value="Nucleotide-diphossugar_trans"/>
</dbReference>
<dbReference type="EMBL" id="JACGWJ010000002">
    <property type="protein sequence ID" value="KAL0436988.1"/>
    <property type="molecule type" value="Genomic_DNA"/>
</dbReference>
<dbReference type="GO" id="GO:0000139">
    <property type="term" value="C:Golgi membrane"/>
    <property type="evidence" value="ECO:0007669"/>
    <property type="project" value="UniProtKB-SubCell"/>
</dbReference>
<evidence type="ECO:0000256" key="6">
    <source>
        <dbReference type="ARBA" id="ARBA00023034"/>
    </source>
</evidence>
<dbReference type="GO" id="GO:0047259">
    <property type="term" value="F:glucomannan 4-beta-mannosyltransferase activity"/>
    <property type="evidence" value="ECO:0007669"/>
    <property type="project" value="UniProtKB-EC"/>
</dbReference>
<keyword evidence="4 14" id="KW-0812">Transmembrane</keyword>